<evidence type="ECO:0000313" key="1">
    <source>
        <dbReference type="EMBL" id="CAH2224436.1"/>
    </source>
</evidence>
<sequence>PVRNFKQTLVIQVDGTPGFPGCSVHTGGRNLTTSSVLRSYAQRDDAFRHSWLAQITTL</sequence>
<name>A0AAD1VR47_PELCU</name>
<keyword evidence="2" id="KW-1185">Reference proteome</keyword>
<dbReference type="Proteomes" id="UP001295444">
    <property type="component" value="Chromosome 01"/>
</dbReference>
<organism evidence="1 2">
    <name type="scientific">Pelobates cultripes</name>
    <name type="common">Western spadefoot toad</name>
    <dbReference type="NCBI Taxonomy" id="61616"/>
    <lineage>
        <taxon>Eukaryota</taxon>
        <taxon>Metazoa</taxon>
        <taxon>Chordata</taxon>
        <taxon>Craniata</taxon>
        <taxon>Vertebrata</taxon>
        <taxon>Euteleostomi</taxon>
        <taxon>Amphibia</taxon>
        <taxon>Batrachia</taxon>
        <taxon>Anura</taxon>
        <taxon>Pelobatoidea</taxon>
        <taxon>Pelobatidae</taxon>
        <taxon>Pelobates</taxon>
    </lineage>
</organism>
<gene>
    <name evidence="1" type="ORF">PECUL_23A013639</name>
</gene>
<dbReference type="EMBL" id="OW240912">
    <property type="protein sequence ID" value="CAH2224436.1"/>
    <property type="molecule type" value="Genomic_DNA"/>
</dbReference>
<evidence type="ECO:0000313" key="2">
    <source>
        <dbReference type="Proteomes" id="UP001295444"/>
    </source>
</evidence>
<protein>
    <submittedName>
        <fullName evidence="1">Uncharacterized protein</fullName>
    </submittedName>
</protein>
<proteinExistence type="predicted"/>
<reference evidence="1" key="1">
    <citation type="submission" date="2022-03" db="EMBL/GenBank/DDBJ databases">
        <authorList>
            <person name="Alioto T."/>
            <person name="Alioto T."/>
            <person name="Gomez Garrido J."/>
        </authorList>
    </citation>
    <scope>NUCLEOTIDE SEQUENCE</scope>
</reference>
<feature type="non-terminal residue" evidence="1">
    <location>
        <position position="1"/>
    </location>
</feature>
<accession>A0AAD1VR47</accession>
<feature type="non-terminal residue" evidence="1">
    <location>
        <position position="58"/>
    </location>
</feature>
<dbReference type="AlphaFoldDB" id="A0AAD1VR47"/>